<name>A0A177D652_ALTAL</name>
<dbReference type="AlphaFoldDB" id="A0A177D652"/>
<accession>A0A177D652</accession>
<dbReference type="KEGG" id="aalt:CC77DRAFT_488249"/>
<dbReference type="STRING" id="5599.A0A177D652"/>
<dbReference type="RefSeq" id="XP_018380437.1">
    <property type="nucleotide sequence ID" value="XM_018531889.1"/>
</dbReference>
<reference evidence="1 2" key="1">
    <citation type="submission" date="2016-05" db="EMBL/GenBank/DDBJ databases">
        <title>Comparative analysis of secretome profiles of manganese(II)-oxidizing ascomycete fungi.</title>
        <authorList>
            <consortium name="DOE Joint Genome Institute"/>
            <person name="Zeiner C.A."/>
            <person name="Purvine S.O."/>
            <person name="Zink E.M."/>
            <person name="Wu S."/>
            <person name="Pasa-Tolic L."/>
            <person name="Chaput D.L."/>
            <person name="Haridas S."/>
            <person name="Grigoriev I.V."/>
            <person name="Santelli C.M."/>
            <person name="Hansel C.M."/>
        </authorList>
    </citation>
    <scope>NUCLEOTIDE SEQUENCE [LARGE SCALE GENOMIC DNA]</scope>
    <source>
        <strain evidence="1 2">SRC1lrK2f</strain>
    </source>
</reference>
<protein>
    <submittedName>
        <fullName evidence="1">Uncharacterized protein</fullName>
    </submittedName>
</protein>
<proteinExistence type="predicted"/>
<sequence>MLRIPSTTSAPNATSDSSLLTTSVEFDGIATFLAPSLERFTRVFTDSYHVEIVRLDKQVLLDRKRAGWQSCCERLREDRLYGTRR</sequence>
<evidence type="ECO:0000313" key="2">
    <source>
        <dbReference type="Proteomes" id="UP000077248"/>
    </source>
</evidence>
<dbReference type="Proteomes" id="UP000077248">
    <property type="component" value="Unassembled WGS sequence"/>
</dbReference>
<dbReference type="EMBL" id="KV441496">
    <property type="protein sequence ID" value="OAG15016.1"/>
    <property type="molecule type" value="Genomic_DNA"/>
</dbReference>
<organism evidence="1 2">
    <name type="scientific">Alternaria alternata</name>
    <name type="common">Alternaria rot fungus</name>
    <name type="synonym">Torula alternata</name>
    <dbReference type="NCBI Taxonomy" id="5599"/>
    <lineage>
        <taxon>Eukaryota</taxon>
        <taxon>Fungi</taxon>
        <taxon>Dikarya</taxon>
        <taxon>Ascomycota</taxon>
        <taxon>Pezizomycotina</taxon>
        <taxon>Dothideomycetes</taxon>
        <taxon>Pleosporomycetidae</taxon>
        <taxon>Pleosporales</taxon>
        <taxon>Pleosporineae</taxon>
        <taxon>Pleosporaceae</taxon>
        <taxon>Alternaria</taxon>
        <taxon>Alternaria sect. Alternaria</taxon>
        <taxon>Alternaria alternata complex</taxon>
    </lineage>
</organism>
<dbReference type="GeneID" id="29117483"/>
<keyword evidence="2" id="KW-1185">Reference proteome</keyword>
<evidence type="ECO:0000313" key="1">
    <source>
        <dbReference type="EMBL" id="OAG15016.1"/>
    </source>
</evidence>
<dbReference type="VEuPathDB" id="FungiDB:CC77DRAFT_488249"/>
<gene>
    <name evidence="1" type="ORF">CC77DRAFT_488249</name>
</gene>